<dbReference type="STRING" id="501010.NOSIN_12310"/>
<dbReference type="OrthoDB" id="5296884at2"/>
<dbReference type="GO" id="GO:0016791">
    <property type="term" value="F:phosphatase activity"/>
    <property type="evidence" value="ECO:0007669"/>
    <property type="project" value="TreeGrafter"/>
</dbReference>
<feature type="active site" description="Tele-phosphohistidine intermediate" evidence="1">
    <location>
        <position position="20"/>
    </location>
</feature>
<dbReference type="SMART" id="SM00855">
    <property type="entry name" value="PGAM"/>
    <property type="match status" value="1"/>
</dbReference>
<keyword evidence="3" id="KW-0418">Kinase</keyword>
<comment type="caution">
    <text evidence="3">The sequence shown here is derived from an EMBL/GenBank/DDBJ whole genome shotgun (WGS) entry which is preliminary data.</text>
</comment>
<proteinExistence type="predicted"/>
<evidence type="ECO:0000256" key="2">
    <source>
        <dbReference type="PIRSR" id="PIRSR613078-2"/>
    </source>
</evidence>
<dbReference type="CDD" id="cd07067">
    <property type="entry name" value="HP_PGM_like"/>
    <property type="match status" value="1"/>
</dbReference>
<dbReference type="InterPro" id="IPR013078">
    <property type="entry name" value="His_Pase_superF_clade-1"/>
</dbReference>
<dbReference type="Gene3D" id="3.40.50.1240">
    <property type="entry name" value="Phosphoglycerate mutase-like"/>
    <property type="match status" value="1"/>
</dbReference>
<evidence type="ECO:0000256" key="1">
    <source>
        <dbReference type="PIRSR" id="PIRSR613078-1"/>
    </source>
</evidence>
<accession>A0A1V3C1E2</accession>
<feature type="active site" description="Proton donor/acceptor" evidence="1">
    <location>
        <position position="93"/>
    </location>
</feature>
<reference evidence="4" key="1">
    <citation type="submission" date="2016-08" db="EMBL/GenBank/DDBJ databases">
        <authorList>
            <person name="Tokovenko B."/>
            <person name="Kalinowski J."/>
        </authorList>
    </citation>
    <scope>NUCLEOTIDE SEQUENCE [LARGE SCALE GENOMIC DNA]</scope>
    <source>
        <strain evidence="4">UTMC102</strain>
    </source>
</reference>
<protein>
    <submittedName>
        <fullName evidence="3">Phosphoglycerate kinase</fullName>
    </submittedName>
</protein>
<keyword evidence="4" id="KW-1185">Reference proteome</keyword>
<dbReference type="RefSeq" id="WP_077690897.1">
    <property type="nucleotide sequence ID" value="NZ_MCOK01000001.1"/>
</dbReference>
<dbReference type="InterPro" id="IPR029033">
    <property type="entry name" value="His_PPase_superfam"/>
</dbReference>
<organism evidence="3 4">
    <name type="scientific">Nocardiopsis sinuspersici</name>
    <dbReference type="NCBI Taxonomy" id="501010"/>
    <lineage>
        <taxon>Bacteria</taxon>
        <taxon>Bacillati</taxon>
        <taxon>Actinomycetota</taxon>
        <taxon>Actinomycetes</taxon>
        <taxon>Streptosporangiales</taxon>
        <taxon>Nocardiopsidaceae</taxon>
        <taxon>Nocardiopsis</taxon>
    </lineage>
</organism>
<dbReference type="AlphaFoldDB" id="A0A1V3C1E2"/>
<gene>
    <name evidence="3" type="ORF">NOSIN_12310</name>
</gene>
<dbReference type="EMBL" id="MCOK01000001">
    <property type="protein sequence ID" value="OOC54493.1"/>
    <property type="molecule type" value="Genomic_DNA"/>
</dbReference>
<dbReference type="PANTHER" id="PTHR48100:SF62">
    <property type="entry name" value="GLUCOSYL-3-PHOSPHOGLYCERATE PHOSPHATASE"/>
    <property type="match status" value="1"/>
</dbReference>
<dbReference type="GO" id="GO:0005737">
    <property type="term" value="C:cytoplasm"/>
    <property type="evidence" value="ECO:0007669"/>
    <property type="project" value="TreeGrafter"/>
</dbReference>
<dbReference type="Proteomes" id="UP000189004">
    <property type="component" value="Unassembled WGS sequence"/>
</dbReference>
<evidence type="ECO:0000313" key="3">
    <source>
        <dbReference type="EMBL" id="OOC54493.1"/>
    </source>
</evidence>
<dbReference type="InterPro" id="IPR050275">
    <property type="entry name" value="PGM_Phosphatase"/>
</dbReference>
<sequence>MSTAWGAHDTEPTRLLLLRHGQTPWSVERRFAGREDIPLTEDGHAQAKAAAQRLASRPIDAVVSSPLLRTRDTAAYAAEALGLPVEIDEGFVETDFGAWEGMTFAEARAEAPVGVDRWLADPGTAPPGGESFGEVVRRVVAARDALVERHRGRTVLVVSHVTPIKVVVQQAVLAPLDALYRMHLDTACLNEVDVFADGPMVVRSLNDTAHLD</sequence>
<dbReference type="GO" id="GO:0016301">
    <property type="term" value="F:kinase activity"/>
    <property type="evidence" value="ECO:0007669"/>
    <property type="project" value="UniProtKB-KW"/>
</dbReference>
<feature type="binding site" evidence="2">
    <location>
        <position position="69"/>
    </location>
    <ligand>
        <name>substrate</name>
    </ligand>
</feature>
<name>A0A1V3C1E2_9ACTN</name>
<dbReference type="Pfam" id="PF00300">
    <property type="entry name" value="His_Phos_1"/>
    <property type="match status" value="1"/>
</dbReference>
<keyword evidence="3" id="KW-0808">Transferase</keyword>
<dbReference type="SUPFAM" id="SSF53254">
    <property type="entry name" value="Phosphoglycerate mutase-like"/>
    <property type="match status" value="1"/>
</dbReference>
<evidence type="ECO:0000313" key="4">
    <source>
        <dbReference type="Proteomes" id="UP000189004"/>
    </source>
</evidence>
<dbReference type="PANTHER" id="PTHR48100">
    <property type="entry name" value="BROAD-SPECIFICITY PHOSPHATASE YOR283W-RELATED"/>
    <property type="match status" value="1"/>
</dbReference>